<sequence>MSNPLVVIHALTGVLSIFAFLLVFVELLSPSEKAIGRIKIFAIIGTILIFISWTVGGYYYVTYYGPDIKPAIKEGPNPWIHSVVMETKEHVFLFLPFLAILATGVILSYDAGLLENNKARSSVLALCVLIILIGLAVAGMGYMISAGARVAGVG</sequence>
<evidence type="ECO:0000256" key="1">
    <source>
        <dbReference type="SAM" id="Phobius"/>
    </source>
</evidence>
<reference evidence="2" key="2">
    <citation type="submission" date="2021-05" db="EMBL/GenBank/DDBJ databases">
        <title>Protein family content uncovers lineage relationships and bacterial pathway maintenance mechanisms in DPANN archaea.</title>
        <authorList>
            <person name="Castelle C.J."/>
            <person name="Meheust R."/>
            <person name="Jaffe A.L."/>
            <person name="Seitz K."/>
            <person name="Gong X."/>
            <person name="Baker B.J."/>
            <person name="Banfield J.F."/>
        </authorList>
    </citation>
    <scope>NUCLEOTIDE SEQUENCE</scope>
    <source>
        <strain evidence="2">RIFCSPLOWO2_01_FULL_43_13</strain>
    </source>
</reference>
<dbReference type="Proteomes" id="UP000680185">
    <property type="component" value="Unassembled WGS sequence"/>
</dbReference>
<keyword evidence="1" id="KW-0472">Membrane</keyword>
<protein>
    <submittedName>
        <fullName evidence="2">Uncharacterized protein</fullName>
    </submittedName>
</protein>
<evidence type="ECO:0000313" key="3">
    <source>
        <dbReference type="Proteomes" id="UP000680185"/>
    </source>
</evidence>
<dbReference type="AlphaFoldDB" id="A0A8T4KZE0"/>
<comment type="caution">
    <text evidence="2">The sequence shown here is derived from an EMBL/GenBank/DDBJ whole genome shotgun (WGS) entry which is preliminary data.</text>
</comment>
<feature type="transmembrane region" description="Helical" evidence="1">
    <location>
        <begin position="91"/>
        <end position="111"/>
    </location>
</feature>
<dbReference type="EMBL" id="JAGVWB010000028">
    <property type="protein sequence ID" value="MBS3058539.1"/>
    <property type="molecule type" value="Genomic_DNA"/>
</dbReference>
<feature type="transmembrane region" description="Helical" evidence="1">
    <location>
        <begin position="40"/>
        <end position="61"/>
    </location>
</feature>
<name>A0A8T4KZE0_9ARCH</name>
<keyword evidence="1" id="KW-1133">Transmembrane helix</keyword>
<accession>A0A8T4KZE0</accession>
<proteinExistence type="predicted"/>
<feature type="transmembrane region" description="Helical" evidence="1">
    <location>
        <begin position="6"/>
        <end position="28"/>
    </location>
</feature>
<organism evidence="2 3">
    <name type="scientific">Candidatus Iainarchaeum sp</name>
    <dbReference type="NCBI Taxonomy" id="3101447"/>
    <lineage>
        <taxon>Archaea</taxon>
        <taxon>Candidatus Iainarchaeota</taxon>
        <taxon>Candidatus Iainarchaeia</taxon>
        <taxon>Candidatus Iainarchaeales</taxon>
        <taxon>Candidatus Iainarchaeaceae</taxon>
        <taxon>Candidatus Iainarchaeum</taxon>
    </lineage>
</organism>
<keyword evidence="1" id="KW-0812">Transmembrane</keyword>
<gene>
    <name evidence="2" type="ORF">J4478_04015</name>
</gene>
<feature type="transmembrane region" description="Helical" evidence="1">
    <location>
        <begin position="123"/>
        <end position="144"/>
    </location>
</feature>
<reference evidence="2" key="1">
    <citation type="submission" date="2021-03" db="EMBL/GenBank/DDBJ databases">
        <authorList>
            <person name="Jaffe A."/>
        </authorList>
    </citation>
    <scope>NUCLEOTIDE SEQUENCE</scope>
    <source>
        <strain evidence="2">RIFCSPLOWO2_01_FULL_43_13</strain>
    </source>
</reference>
<evidence type="ECO:0000313" key="2">
    <source>
        <dbReference type="EMBL" id="MBS3058539.1"/>
    </source>
</evidence>